<protein>
    <recommendedName>
        <fullName evidence="7">Endonuclease/exonuclease/phosphatase domain-containing protein</fullName>
    </recommendedName>
</protein>
<dbReference type="GO" id="GO:0008081">
    <property type="term" value="F:phosphoric diester hydrolase activity"/>
    <property type="evidence" value="ECO:0007669"/>
    <property type="project" value="TreeGrafter"/>
</dbReference>
<dbReference type="OrthoDB" id="1881450at2759"/>
<dbReference type="PANTHER" id="PTHR22748:SF11">
    <property type="entry name" value="OS07G0184032 PROTEIN"/>
    <property type="match status" value="1"/>
</dbReference>
<dbReference type="Proteomes" id="UP001165190">
    <property type="component" value="Unassembled WGS sequence"/>
</dbReference>
<evidence type="ECO:0000256" key="1">
    <source>
        <dbReference type="ARBA" id="ARBA00001946"/>
    </source>
</evidence>
<reference evidence="5" key="1">
    <citation type="submission" date="2023-05" db="EMBL/GenBank/DDBJ databases">
        <title>Genome and transcriptome analyses reveal genes involved in the formation of fine ridges on petal epidermal cells in Hibiscus trionum.</title>
        <authorList>
            <person name="Koshimizu S."/>
            <person name="Masuda S."/>
            <person name="Ishii T."/>
            <person name="Shirasu K."/>
            <person name="Hoshino A."/>
            <person name="Arita M."/>
        </authorList>
    </citation>
    <scope>NUCLEOTIDE SEQUENCE</scope>
    <source>
        <strain evidence="5">Hamamatsu line</strain>
    </source>
</reference>
<keyword evidence="2" id="KW-0479">Metal-binding</keyword>
<dbReference type="PANTHER" id="PTHR22748">
    <property type="entry name" value="AP ENDONUCLEASE"/>
    <property type="match status" value="1"/>
</dbReference>
<sequence length="162" mass="18241">MNLNLLTWNVRGMGKSEKIKAVCRLISKHGIKIAFLQETKLEKWKPWMIRRVGNTRMKEAILAPSEGASGGLCVTWDPSFFKKIDSITRRRWISVTGFVLLSNTKIRLINVYASNNATERKLLFDEISECIAAEEIPTVIGGILIALNLQRKGLVATIVKQT</sequence>
<evidence type="ECO:0000313" key="5">
    <source>
        <dbReference type="EMBL" id="GMJ07941.1"/>
    </source>
</evidence>
<dbReference type="EMBL" id="BSYR01000049">
    <property type="protein sequence ID" value="GMJ07941.1"/>
    <property type="molecule type" value="Genomic_DNA"/>
</dbReference>
<keyword evidence="4" id="KW-0460">Magnesium</keyword>
<evidence type="ECO:0000256" key="2">
    <source>
        <dbReference type="ARBA" id="ARBA00022723"/>
    </source>
</evidence>
<evidence type="ECO:0008006" key="7">
    <source>
        <dbReference type="Google" id="ProtNLM"/>
    </source>
</evidence>
<proteinExistence type="predicted"/>
<comment type="caution">
    <text evidence="5">The sequence shown here is derived from an EMBL/GenBank/DDBJ whole genome shotgun (WGS) entry which is preliminary data.</text>
</comment>
<dbReference type="Gene3D" id="3.60.10.10">
    <property type="entry name" value="Endonuclease/exonuclease/phosphatase"/>
    <property type="match status" value="1"/>
</dbReference>
<dbReference type="GO" id="GO:0005634">
    <property type="term" value="C:nucleus"/>
    <property type="evidence" value="ECO:0007669"/>
    <property type="project" value="TreeGrafter"/>
</dbReference>
<evidence type="ECO:0000313" key="6">
    <source>
        <dbReference type="Proteomes" id="UP001165190"/>
    </source>
</evidence>
<dbReference type="InterPro" id="IPR036691">
    <property type="entry name" value="Endo/exonu/phosph_ase_sf"/>
</dbReference>
<keyword evidence="6" id="KW-1185">Reference proteome</keyword>
<evidence type="ECO:0000256" key="4">
    <source>
        <dbReference type="ARBA" id="ARBA00022842"/>
    </source>
</evidence>
<dbReference type="GO" id="GO:0003906">
    <property type="term" value="F:DNA-(apurinic or apyrimidinic site) endonuclease activity"/>
    <property type="evidence" value="ECO:0007669"/>
    <property type="project" value="TreeGrafter"/>
</dbReference>
<name>A0A9W7J3P0_HIBTR</name>
<accession>A0A9W7J3P0</accession>
<dbReference type="InterPro" id="IPR004808">
    <property type="entry name" value="AP_endonuc_1"/>
</dbReference>
<dbReference type="AlphaFoldDB" id="A0A9W7J3P0"/>
<keyword evidence="3" id="KW-0378">Hydrolase</keyword>
<comment type="cofactor">
    <cofactor evidence="1">
        <name>Mg(2+)</name>
        <dbReference type="ChEBI" id="CHEBI:18420"/>
    </cofactor>
</comment>
<dbReference type="GO" id="GO:0008311">
    <property type="term" value="F:double-stranded DNA 3'-5' DNA exonuclease activity"/>
    <property type="evidence" value="ECO:0007669"/>
    <property type="project" value="TreeGrafter"/>
</dbReference>
<evidence type="ECO:0000256" key="3">
    <source>
        <dbReference type="ARBA" id="ARBA00022801"/>
    </source>
</evidence>
<dbReference type="GO" id="GO:0006284">
    <property type="term" value="P:base-excision repair"/>
    <property type="evidence" value="ECO:0007669"/>
    <property type="project" value="TreeGrafter"/>
</dbReference>
<organism evidence="5 6">
    <name type="scientific">Hibiscus trionum</name>
    <name type="common">Flower of an hour</name>
    <dbReference type="NCBI Taxonomy" id="183268"/>
    <lineage>
        <taxon>Eukaryota</taxon>
        <taxon>Viridiplantae</taxon>
        <taxon>Streptophyta</taxon>
        <taxon>Embryophyta</taxon>
        <taxon>Tracheophyta</taxon>
        <taxon>Spermatophyta</taxon>
        <taxon>Magnoliopsida</taxon>
        <taxon>eudicotyledons</taxon>
        <taxon>Gunneridae</taxon>
        <taxon>Pentapetalae</taxon>
        <taxon>rosids</taxon>
        <taxon>malvids</taxon>
        <taxon>Malvales</taxon>
        <taxon>Malvaceae</taxon>
        <taxon>Malvoideae</taxon>
        <taxon>Hibiscus</taxon>
    </lineage>
</organism>
<dbReference type="GO" id="GO:0046872">
    <property type="term" value="F:metal ion binding"/>
    <property type="evidence" value="ECO:0007669"/>
    <property type="project" value="UniProtKB-KW"/>
</dbReference>
<gene>
    <name evidence="5" type="ORF">HRI_004463300</name>
</gene>
<dbReference type="SUPFAM" id="SSF56219">
    <property type="entry name" value="DNase I-like"/>
    <property type="match status" value="1"/>
</dbReference>